<evidence type="ECO:0000256" key="6">
    <source>
        <dbReference type="ARBA" id="ARBA00044633"/>
    </source>
</evidence>
<evidence type="ECO:0000256" key="7">
    <source>
        <dbReference type="HAMAP-Rule" id="MF_00210"/>
    </source>
</evidence>
<feature type="binding site" evidence="7">
    <location>
        <position position="67"/>
    </location>
    <ligand>
        <name>phosphoenolpyruvate</name>
        <dbReference type="ChEBI" id="CHEBI:58702"/>
    </ligand>
</feature>
<feature type="region of interest" description="Disordered" evidence="8">
    <location>
        <begin position="1"/>
        <end position="54"/>
    </location>
</feature>
<dbReference type="InterPro" id="IPR036968">
    <property type="entry name" value="Enolpyruvate_Tfrase_sf"/>
</dbReference>
<feature type="binding site" evidence="7">
    <location>
        <position position="220"/>
    </location>
    <ligand>
        <name>phosphoenolpyruvate</name>
        <dbReference type="ChEBI" id="CHEBI:58702"/>
    </ligand>
</feature>
<dbReference type="EC" id="2.5.1.19" evidence="7"/>
<proteinExistence type="inferred from homology"/>
<keyword evidence="7" id="KW-0963">Cytoplasm</keyword>
<comment type="catalytic activity">
    <reaction evidence="6">
        <text>3-phosphoshikimate + phosphoenolpyruvate = 5-O-(1-carboxyvinyl)-3-phosphoshikimate + phosphate</text>
        <dbReference type="Rhea" id="RHEA:21256"/>
        <dbReference type="ChEBI" id="CHEBI:43474"/>
        <dbReference type="ChEBI" id="CHEBI:57701"/>
        <dbReference type="ChEBI" id="CHEBI:58702"/>
        <dbReference type="ChEBI" id="CHEBI:145989"/>
        <dbReference type="EC" id="2.5.1.19"/>
    </reaction>
    <physiologicalReaction direction="left-to-right" evidence="6">
        <dbReference type="Rhea" id="RHEA:21257"/>
    </physiologicalReaction>
</comment>
<comment type="subunit">
    <text evidence="7">Monomer.</text>
</comment>
<dbReference type="Proteomes" id="UP000029014">
    <property type="component" value="Unassembled WGS sequence"/>
</dbReference>
<dbReference type="eggNOG" id="COG0128">
    <property type="taxonomic scope" value="Bacteria"/>
</dbReference>
<feature type="binding site" evidence="7">
    <location>
        <position position="72"/>
    </location>
    <ligand>
        <name>3-phosphoshikimate</name>
        <dbReference type="ChEBI" id="CHEBI:145989"/>
    </ligand>
</feature>
<feature type="binding site" evidence="7">
    <location>
        <position position="487"/>
    </location>
    <ligand>
        <name>phosphoenolpyruvate</name>
        <dbReference type="ChEBI" id="CHEBI:58702"/>
    </ligand>
</feature>
<evidence type="ECO:0000256" key="5">
    <source>
        <dbReference type="ARBA" id="ARBA00023141"/>
    </source>
</evidence>
<keyword evidence="3 7" id="KW-0028">Amino-acid biosynthesis</keyword>
<feature type="domain" description="Enolpyruvate transferase" evidence="9">
    <location>
        <begin position="52"/>
        <end position="494"/>
    </location>
</feature>
<feature type="binding site" evidence="7">
    <location>
        <position position="462"/>
    </location>
    <ligand>
        <name>phosphoenolpyruvate</name>
        <dbReference type="ChEBI" id="CHEBI:58702"/>
    </ligand>
</feature>
<feature type="binding site" evidence="7">
    <location>
        <position position="141"/>
    </location>
    <ligand>
        <name>phosphoenolpyruvate</name>
        <dbReference type="ChEBI" id="CHEBI:58702"/>
    </ligand>
</feature>
<feature type="compositionally biased region" description="Basic and acidic residues" evidence="8">
    <location>
        <begin position="1"/>
        <end position="12"/>
    </location>
</feature>
<comment type="pathway">
    <text evidence="1 7">Metabolic intermediate biosynthesis; chorismate biosynthesis; chorismate from D-erythrose 4-phosphate and phosphoenolpyruvate: step 6/7.</text>
</comment>
<dbReference type="EMBL" id="JGZD01000009">
    <property type="protein sequence ID" value="KFI72732.1"/>
    <property type="molecule type" value="Genomic_DNA"/>
</dbReference>
<dbReference type="InterPro" id="IPR013792">
    <property type="entry name" value="RNA3'P_cycl/enolpyr_Trfase_a/b"/>
</dbReference>
<dbReference type="PANTHER" id="PTHR21090">
    <property type="entry name" value="AROM/DEHYDROQUINATE SYNTHASE"/>
    <property type="match status" value="1"/>
</dbReference>
<evidence type="ECO:0000256" key="8">
    <source>
        <dbReference type="SAM" id="MobiDB-lite"/>
    </source>
</evidence>
<feature type="binding site" evidence="7">
    <location>
        <position position="67"/>
    </location>
    <ligand>
        <name>3-phosphoshikimate</name>
        <dbReference type="ChEBI" id="CHEBI:145989"/>
    </ligand>
</feature>
<comment type="similarity">
    <text evidence="2 7">Belongs to the EPSP synthase family.</text>
</comment>
<evidence type="ECO:0000256" key="3">
    <source>
        <dbReference type="ARBA" id="ARBA00022605"/>
    </source>
</evidence>
<feature type="active site" description="Proton acceptor" evidence="7">
    <location>
        <position position="387"/>
    </location>
</feature>
<gene>
    <name evidence="7" type="primary">aroA</name>
    <name evidence="10" type="ORF">BMIN_0633</name>
</gene>
<organism evidence="10 11">
    <name type="scientific">Bifidobacterium minimum</name>
    <dbReference type="NCBI Taxonomy" id="1693"/>
    <lineage>
        <taxon>Bacteria</taxon>
        <taxon>Bacillati</taxon>
        <taxon>Actinomycetota</taxon>
        <taxon>Actinomycetes</taxon>
        <taxon>Bifidobacteriales</taxon>
        <taxon>Bifidobacteriaceae</taxon>
        <taxon>Bifidobacterium</taxon>
    </lineage>
</organism>
<feature type="binding site" evidence="7">
    <location>
        <position position="220"/>
    </location>
    <ligand>
        <name>3-phosphoshikimate</name>
        <dbReference type="ChEBI" id="CHEBI:145989"/>
    </ligand>
</feature>
<dbReference type="CDD" id="cd01556">
    <property type="entry name" value="EPSP_synthase"/>
    <property type="match status" value="1"/>
</dbReference>
<evidence type="ECO:0000259" key="9">
    <source>
        <dbReference type="Pfam" id="PF00275"/>
    </source>
</evidence>
<dbReference type="InterPro" id="IPR001986">
    <property type="entry name" value="Enolpyruvate_Tfrase_dom"/>
</dbReference>
<comment type="subcellular location">
    <subcellularLocation>
        <location evidence="7">Cytoplasm</location>
    </subcellularLocation>
</comment>
<dbReference type="GO" id="GO:0009423">
    <property type="term" value="P:chorismate biosynthetic process"/>
    <property type="evidence" value="ECO:0007669"/>
    <property type="project" value="UniProtKB-UniRule"/>
</dbReference>
<dbReference type="GO" id="GO:0009073">
    <property type="term" value="P:aromatic amino acid family biosynthetic process"/>
    <property type="evidence" value="ECO:0007669"/>
    <property type="project" value="UniProtKB-KW"/>
</dbReference>
<dbReference type="Gene3D" id="3.65.10.10">
    <property type="entry name" value="Enolpyruvate transferase domain"/>
    <property type="match status" value="2"/>
</dbReference>
<feature type="binding site" evidence="7">
    <location>
        <position position="418"/>
    </location>
    <ligand>
        <name>phosphoenolpyruvate</name>
        <dbReference type="ChEBI" id="CHEBI:58702"/>
    </ligand>
</feature>
<evidence type="ECO:0000256" key="2">
    <source>
        <dbReference type="ARBA" id="ARBA00009948"/>
    </source>
</evidence>
<dbReference type="PROSITE" id="PS00104">
    <property type="entry name" value="EPSP_SYNTHASE_1"/>
    <property type="match status" value="1"/>
</dbReference>
<feature type="binding site" evidence="7">
    <location>
        <position position="387"/>
    </location>
    <ligand>
        <name>3-phosphoshikimate</name>
        <dbReference type="ChEBI" id="CHEBI:145989"/>
    </ligand>
</feature>
<reference evidence="10 11" key="1">
    <citation type="submission" date="2014-03" db="EMBL/GenBank/DDBJ databases">
        <title>Genomics of Bifidobacteria.</title>
        <authorList>
            <person name="Ventura M."/>
            <person name="Milani C."/>
            <person name="Lugli G.A."/>
        </authorList>
    </citation>
    <scope>NUCLEOTIDE SEQUENCE [LARGE SCALE GENOMIC DNA]</scope>
    <source>
        <strain evidence="10 11">LMG 11592</strain>
    </source>
</reference>
<comment type="caution">
    <text evidence="10">The sequence shown here is derived from an EMBL/GenBank/DDBJ whole genome shotgun (WGS) entry which is preliminary data.</text>
</comment>
<evidence type="ECO:0000313" key="10">
    <source>
        <dbReference type="EMBL" id="KFI72732.1"/>
    </source>
</evidence>
<keyword evidence="4 7" id="KW-0808">Transferase</keyword>
<dbReference type="AlphaFoldDB" id="A0A087BNY2"/>
<dbReference type="GO" id="GO:0003866">
    <property type="term" value="F:3-phosphoshikimate 1-carboxyvinyltransferase activity"/>
    <property type="evidence" value="ECO:0007669"/>
    <property type="project" value="UniProtKB-UniRule"/>
</dbReference>
<evidence type="ECO:0000256" key="4">
    <source>
        <dbReference type="ARBA" id="ARBA00022679"/>
    </source>
</evidence>
<dbReference type="PROSITE" id="PS00885">
    <property type="entry name" value="EPSP_SYNTHASE_2"/>
    <property type="match status" value="1"/>
</dbReference>
<dbReference type="PANTHER" id="PTHR21090:SF5">
    <property type="entry name" value="PENTAFUNCTIONAL AROM POLYPEPTIDE"/>
    <property type="match status" value="1"/>
</dbReference>
<evidence type="ECO:0000256" key="1">
    <source>
        <dbReference type="ARBA" id="ARBA00004811"/>
    </source>
</evidence>
<dbReference type="InterPro" id="IPR006264">
    <property type="entry name" value="EPSP_synthase"/>
</dbReference>
<feature type="binding site" evidence="7">
    <location>
        <position position="169"/>
    </location>
    <ligand>
        <name>phosphoenolpyruvate</name>
        <dbReference type="ChEBI" id="CHEBI:58702"/>
    </ligand>
</feature>
<keyword evidence="5 7" id="KW-0057">Aromatic amino acid biosynthesis</keyword>
<dbReference type="SUPFAM" id="SSF55205">
    <property type="entry name" value="EPT/RTPC-like"/>
    <property type="match status" value="1"/>
</dbReference>
<feature type="binding site" evidence="7">
    <location>
        <position position="414"/>
    </location>
    <ligand>
        <name>3-phosphoshikimate</name>
        <dbReference type="ChEBI" id="CHEBI:145989"/>
    </ligand>
</feature>
<protein>
    <recommendedName>
        <fullName evidence="7">3-phosphoshikimate 1-carboxyvinyltransferase</fullName>
        <ecNumber evidence="7">2.5.1.19</ecNumber>
    </recommendedName>
    <alternativeName>
        <fullName evidence="7">5-enolpyruvylshikimate-3-phosphate synthase</fullName>
        <shortName evidence="7">EPSP synthase</shortName>
        <shortName evidence="7">EPSPS</shortName>
    </alternativeName>
</protein>
<feature type="binding site" evidence="7">
    <location>
        <position position="218"/>
    </location>
    <ligand>
        <name>3-phosphoshikimate</name>
        <dbReference type="ChEBI" id="CHEBI:145989"/>
    </ligand>
</feature>
<feature type="compositionally biased region" description="Low complexity" evidence="8">
    <location>
        <begin position="20"/>
        <end position="33"/>
    </location>
</feature>
<feature type="binding site" evidence="7">
    <location>
        <position position="247"/>
    </location>
    <ligand>
        <name>3-phosphoshikimate</name>
        <dbReference type="ChEBI" id="CHEBI:145989"/>
    </ligand>
</feature>
<accession>A0A087BNY2</accession>
<dbReference type="STRING" id="1693.BMIN_0633"/>
<name>A0A087BNY2_9BIFI</name>
<dbReference type="GO" id="GO:0005737">
    <property type="term" value="C:cytoplasm"/>
    <property type="evidence" value="ECO:0007669"/>
    <property type="project" value="UniProtKB-SubCell"/>
</dbReference>
<dbReference type="NCBIfam" id="TIGR01356">
    <property type="entry name" value="aroA"/>
    <property type="match status" value="1"/>
</dbReference>
<dbReference type="Pfam" id="PF00275">
    <property type="entry name" value="EPSP_synthase"/>
    <property type="match status" value="1"/>
</dbReference>
<sequence>MTYGHDAHDRTMTHMSNVDPHSSASPSPAVRAPEAARRTSVPAPETPWNAPEPTGPLDALVEIPGSKSLSNRYLVLAALGSTPIELDGLLRSRDTDLMIGALTALGVRCSTVDGSDTHMLVTPPDGGRFAGRCRIDCGLAGTVMRFVPALALFADGPVSFDGDDQARSRPMRPILDGLEQLGAGIEYHGDHGFLPFTVTPPDALPRERADVTIDSSQSSQFISGLLLAGSRLPHGMSLTHNGGTLPSTPHIRMTMQDVASAGGHVTMPTPGQWILDHADLRLPDAVVIEPDLSNAAPFLGAALIAGGRVRIPRWPAATTQPGGLLPAILIRMGATVTFDGRPWNGSGDADGSDVSTAAGGAGMIGVTGPADGIIRGLGRFDLSAAGELAPSVAALAALADSETDLVGIAHLRGHETNRLAALVEQLTAIGCGARELDDGVSIRPVPRGTLHAAAMRTYHDHRMATFAAMIGLAVPGTRIEDIATTSKTLPDFPNMWTRMLG</sequence>
<dbReference type="UniPathway" id="UPA00053">
    <property type="reaction ID" value="UER00089"/>
</dbReference>
<comment type="function">
    <text evidence="7">Catalyzes the transfer of the enolpyruvyl moiety of phosphoenolpyruvate (PEP) to the 5-hydroxyl of shikimate-3-phosphate (S3P) to produce enolpyruvyl shikimate-3-phosphate and inorganic phosphate.</text>
</comment>
<dbReference type="GO" id="GO:0008652">
    <property type="term" value="P:amino acid biosynthetic process"/>
    <property type="evidence" value="ECO:0007669"/>
    <property type="project" value="UniProtKB-KW"/>
</dbReference>
<keyword evidence="11" id="KW-1185">Reference proteome</keyword>
<dbReference type="PIRSF" id="PIRSF000505">
    <property type="entry name" value="EPSPS"/>
    <property type="match status" value="1"/>
</dbReference>
<evidence type="ECO:0000313" key="11">
    <source>
        <dbReference type="Proteomes" id="UP000029014"/>
    </source>
</evidence>
<feature type="binding site" evidence="7">
    <location>
        <position position="68"/>
    </location>
    <ligand>
        <name>3-phosphoshikimate</name>
        <dbReference type="ChEBI" id="CHEBI:145989"/>
    </ligand>
</feature>
<dbReference type="InterPro" id="IPR023193">
    <property type="entry name" value="EPSP_synthase_CS"/>
</dbReference>
<dbReference type="HAMAP" id="MF_00210">
    <property type="entry name" value="EPSP_synth"/>
    <property type="match status" value="1"/>
</dbReference>
<comment type="caution">
    <text evidence="7">Lacks conserved residue(s) required for the propagation of feature annotation.</text>
</comment>
<feature type="binding site" evidence="7">
    <location>
        <position position="219"/>
    </location>
    <ligand>
        <name>3-phosphoshikimate</name>
        <dbReference type="ChEBI" id="CHEBI:145989"/>
    </ligand>
</feature>